<protein>
    <recommendedName>
        <fullName evidence="3">YkzH</fullName>
    </recommendedName>
</protein>
<reference evidence="1 2" key="1">
    <citation type="submission" date="2023-03" db="EMBL/GenBank/DDBJ databases">
        <title>Bacillus Genome Sequencing.</title>
        <authorList>
            <person name="Dunlap C."/>
        </authorList>
    </citation>
    <scope>NUCLEOTIDE SEQUENCE [LARGE SCALE GENOMIC DNA]</scope>
    <source>
        <strain evidence="1 2">NRS-1717</strain>
    </source>
</reference>
<accession>A0ABU6NRT1</accession>
<keyword evidence="2" id="KW-1185">Reference proteome</keyword>
<dbReference type="EMBL" id="JARTFS010000001">
    <property type="protein sequence ID" value="MED4399859.1"/>
    <property type="molecule type" value="Genomic_DNA"/>
</dbReference>
<comment type="caution">
    <text evidence="1">The sequence shown here is derived from an EMBL/GenBank/DDBJ whole genome shotgun (WGS) entry which is preliminary data.</text>
</comment>
<dbReference type="RefSeq" id="WP_066235151.1">
    <property type="nucleotide sequence ID" value="NZ_JARTFQ010000005.1"/>
</dbReference>
<evidence type="ECO:0008006" key="3">
    <source>
        <dbReference type="Google" id="ProtNLM"/>
    </source>
</evidence>
<sequence>MQSYQTSSDGSDIQQVMQRMLQLEHQMNYLIKLMEYNNQKLHEIEQMQNKVCTAGSDSVIVRM</sequence>
<dbReference type="Proteomes" id="UP001342826">
    <property type="component" value="Unassembled WGS sequence"/>
</dbReference>
<organism evidence="1 2">
    <name type="scientific">Metabacillus fastidiosus</name>
    <dbReference type="NCBI Taxonomy" id="1458"/>
    <lineage>
        <taxon>Bacteria</taxon>
        <taxon>Bacillati</taxon>
        <taxon>Bacillota</taxon>
        <taxon>Bacilli</taxon>
        <taxon>Bacillales</taxon>
        <taxon>Bacillaceae</taxon>
        <taxon>Metabacillus</taxon>
    </lineage>
</organism>
<gene>
    <name evidence="1" type="ORF">P9271_00600</name>
</gene>
<evidence type="ECO:0000313" key="2">
    <source>
        <dbReference type="Proteomes" id="UP001342826"/>
    </source>
</evidence>
<evidence type="ECO:0000313" key="1">
    <source>
        <dbReference type="EMBL" id="MED4399859.1"/>
    </source>
</evidence>
<proteinExistence type="predicted"/>
<name>A0ABU6NRT1_9BACI</name>